<dbReference type="GO" id="GO:0005634">
    <property type="term" value="C:nucleus"/>
    <property type="evidence" value="ECO:0007669"/>
    <property type="project" value="TreeGrafter"/>
</dbReference>
<dbReference type="SFLD" id="SFLDG01129">
    <property type="entry name" value="C1.5:_HAD__Beta-PGM__Phosphata"/>
    <property type="match status" value="1"/>
</dbReference>
<reference evidence="1 2" key="1">
    <citation type="journal article" date="2011" name="Proc. Natl. Acad. Sci. U.S.A.">
        <title>Evolutionary erosion of yeast sex chromosomes by mating-type switching accidents.</title>
        <authorList>
            <person name="Gordon J.L."/>
            <person name="Armisen D."/>
            <person name="Proux-Wera E."/>
            <person name="Oheigeartaigh S.S."/>
            <person name="Byrne K.P."/>
            <person name="Wolfe K.H."/>
        </authorList>
    </citation>
    <scope>NUCLEOTIDE SEQUENCE [LARGE SCALE GENOMIC DNA]</scope>
    <source>
        <strain evidence="2">ATCC 24235 / CBS 4417 / NBRC 1672 / NRRL Y-8282 / UCD 70-5</strain>
    </source>
</reference>
<protein>
    <recommendedName>
        <fullName evidence="3">Haloacid dehalogenase-like hydrolase</fullName>
    </recommendedName>
</protein>
<dbReference type="PANTHER" id="PTHR46191">
    <property type="match status" value="1"/>
</dbReference>
<dbReference type="Proteomes" id="UP000005666">
    <property type="component" value="Chromosome 7"/>
</dbReference>
<evidence type="ECO:0008006" key="3">
    <source>
        <dbReference type="Google" id="ProtNLM"/>
    </source>
</evidence>
<name>G8BW26_TETPH</name>
<dbReference type="EMBL" id="HE612862">
    <property type="protein sequence ID" value="CCE64104.1"/>
    <property type="molecule type" value="Genomic_DNA"/>
</dbReference>
<accession>G8BW26</accession>
<dbReference type="STRING" id="1071381.G8BW26"/>
<evidence type="ECO:0000313" key="2">
    <source>
        <dbReference type="Proteomes" id="UP000005666"/>
    </source>
</evidence>
<dbReference type="InterPro" id="IPR036412">
    <property type="entry name" value="HAD-like_sf"/>
</dbReference>
<dbReference type="InterPro" id="IPR011949">
    <property type="entry name" value="HAD-SF_hydro_IA_REG-2-like"/>
</dbReference>
<organism evidence="1 2">
    <name type="scientific">Tetrapisispora phaffii (strain ATCC 24235 / CBS 4417 / NBRC 1672 / NRRL Y-8282 / UCD 70-5)</name>
    <name type="common">Yeast</name>
    <name type="synonym">Fabospora phaffii</name>
    <dbReference type="NCBI Taxonomy" id="1071381"/>
    <lineage>
        <taxon>Eukaryota</taxon>
        <taxon>Fungi</taxon>
        <taxon>Dikarya</taxon>
        <taxon>Ascomycota</taxon>
        <taxon>Saccharomycotina</taxon>
        <taxon>Saccharomycetes</taxon>
        <taxon>Saccharomycetales</taxon>
        <taxon>Saccharomycetaceae</taxon>
        <taxon>Tetrapisispora</taxon>
    </lineage>
</organism>
<dbReference type="Pfam" id="PF00702">
    <property type="entry name" value="Hydrolase"/>
    <property type="match status" value="1"/>
</dbReference>
<dbReference type="NCBIfam" id="TIGR02252">
    <property type="entry name" value="DREG-2"/>
    <property type="match status" value="1"/>
</dbReference>
<dbReference type="Gene3D" id="1.10.150.720">
    <property type="entry name" value="Haloacid dehalogenase-like hydrolase"/>
    <property type="match status" value="1"/>
</dbReference>
<dbReference type="eggNOG" id="KOG3085">
    <property type="taxonomic scope" value="Eukaryota"/>
</dbReference>
<dbReference type="GeneID" id="11535887"/>
<dbReference type="SUPFAM" id="SSF56784">
    <property type="entry name" value="HAD-like"/>
    <property type="match status" value="1"/>
</dbReference>
<dbReference type="PANTHER" id="PTHR46191:SF2">
    <property type="entry name" value="HALOACID DEHALOGENASE-LIKE HYDROLASE DOMAIN-CONTAINING PROTEIN 3"/>
    <property type="match status" value="1"/>
</dbReference>
<dbReference type="OMA" id="WWRQLIA"/>
<keyword evidence="2" id="KW-1185">Reference proteome</keyword>
<dbReference type="KEGG" id="tpf:TPHA_0G02670"/>
<dbReference type="InterPro" id="IPR051828">
    <property type="entry name" value="HAD-like_hydrolase_domain"/>
</dbReference>
<sequence length="301" mass="35154">MMQSTKCMKKIILKEQLPKLITFDAYNTLYATNLPVLAQYSMVGKLYNITTDPNELIKSFPKVFDKLREDHPNYGKTTGISAYEWWSILIKNIFKPAEVPDKMVDDILNRFNGENAYTVYHDVFEILDLIKEKYPNIIVAIISNTDPLVYDLLKNLDLYKYFEGNIYLSYDIELHKPDAAFFDHCIGQIMKKHFPFINDDQLNEFKKSCWHIGDEAIKDMEGAANAGLNSILLDRIDKYNYLTCNRAKNDRDEHNLSIDKVNANFNLMWDESIKKSKIIQLSEKTYVSSNLRNVRQLLFNE</sequence>
<dbReference type="InterPro" id="IPR044924">
    <property type="entry name" value="HAD-SF_hydro_IA_REG-2-like_cap"/>
</dbReference>
<dbReference type="Gene3D" id="3.40.50.1000">
    <property type="entry name" value="HAD superfamily/HAD-like"/>
    <property type="match status" value="1"/>
</dbReference>
<gene>
    <name evidence="1" type="primary">TPHA0G02670</name>
    <name evidence="1" type="ordered locus">TPHA_0G02670</name>
</gene>
<proteinExistence type="predicted"/>
<dbReference type="InterPro" id="IPR023214">
    <property type="entry name" value="HAD_sf"/>
</dbReference>
<dbReference type="RefSeq" id="XP_003686538.1">
    <property type="nucleotide sequence ID" value="XM_003686490.1"/>
</dbReference>
<dbReference type="AlphaFoldDB" id="G8BW26"/>
<dbReference type="OrthoDB" id="444127at2759"/>
<dbReference type="HOGENOM" id="CLU_045011_8_0_1"/>
<dbReference type="SFLD" id="SFLDS00003">
    <property type="entry name" value="Haloacid_Dehalogenase"/>
    <property type="match status" value="1"/>
</dbReference>
<evidence type="ECO:0000313" key="1">
    <source>
        <dbReference type="EMBL" id="CCE64104.1"/>
    </source>
</evidence>